<reference evidence="2" key="1">
    <citation type="journal article" date="2015" name="BMC Genomics">
        <title>Genomic and transcriptomic analysis of the endophytic fungus Pestalotiopsis fici reveals its lifestyle and high potential for synthesis of natural products.</title>
        <authorList>
            <person name="Wang X."/>
            <person name="Zhang X."/>
            <person name="Liu L."/>
            <person name="Xiang M."/>
            <person name="Wang W."/>
            <person name="Sun X."/>
            <person name="Che Y."/>
            <person name="Guo L."/>
            <person name="Liu G."/>
            <person name="Guo L."/>
            <person name="Wang C."/>
            <person name="Yin W.B."/>
            <person name="Stadler M."/>
            <person name="Zhang X."/>
            <person name="Liu X."/>
        </authorList>
    </citation>
    <scope>NUCLEOTIDE SEQUENCE [LARGE SCALE GENOMIC DNA]</scope>
    <source>
        <strain evidence="2">W106-1 / CGMCC3.15140</strain>
    </source>
</reference>
<dbReference type="RefSeq" id="XP_007841894.1">
    <property type="nucleotide sequence ID" value="XM_007843703.1"/>
</dbReference>
<dbReference type="EMBL" id="KI912123">
    <property type="protein sequence ID" value="ETS73177.1"/>
    <property type="molecule type" value="Genomic_DNA"/>
</dbReference>
<dbReference type="InParanoid" id="W3WJ50"/>
<gene>
    <name evidence="1" type="ORF">PFICI_15122</name>
</gene>
<dbReference type="eggNOG" id="ENOG502SJ1A">
    <property type="taxonomic scope" value="Eukaryota"/>
</dbReference>
<dbReference type="OMA" id="YREQVEW"/>
<dbReference type="AlphaFoldDB" id="W3WJ50"/>
<protein>
    <recommendedName>
        <fullName evidence="3">Nucleoside 2-deoxyribosyltransferase</fullName>
    </recommendedName>
</protein>
<evidence type="ECO:0000313" key="2">
    <source>
        <dbReference type="Proteomes" id="UP000030651"/>
    </source>
</evidence>
<dbReference type="Pfam" id="PF15891">
    <property type="entry name" value="Nuc_deoxyri_tr2"/>
    <property type="match status" value="1"/>
</dbReference>
<dbReference type="Gene3D" id="3.40.50.450">
    <property type="match status" value="1"/>
</dbReference>
<dbReference type="Proteomes" id="UP000030651">
    <property type="component" value="Unassembled WGS sequence"/>
</dbReference>
<dbReference type="GeneID" id="19280135"/>
<sequence length="157" mass="17621">MSQEQPAQSKAQVIKAPSDEAVKWPKTVFLAGTTTGPPDWRTGVCDQLSDLPITIFDPLRPDWTDSWTHDVFRHQVNWELSKQEEACVVAVYFGANTAAPISLMELGLCAKDKKAVVYVEDGYPKKGNVKVVCERYNIHVHDNFENFIQSIKTKLGV</sequence>
<dbReference type="KEGG" id="pfy:PFICI_15122"/>
<accession>W3WJ50</accession>
<proteinExistence type="predicted"/>
<keyword evidence="2" id="KW-1185">Reference proteome</keyword>
<evidence type="ECO:0000313" key="1">
    <source>
        <dbReference type="EMBL" id="ETS73177.1"/>
    </source>
</evidence>
<name>W3WJ50_PESFW</name>
<dbReference type="InterPro" id="IPR039470">
    <property type="entry name" value="Nuc_deoxyri_tr2"/>
</dbReference>
<dbReference type="HOGENOM" id="CLU_109866_0_0_1"/>
<evidence type="ECO:0008006" key="3">
    <source>
        <dbReference type="Google" id="ProtNLM"/>
    </source>
</evidence>
<dbReference type="OrthoDB" id="2893324at2759"/>
<organism evidence="1 2">
    <name type="scientific">Pestalotiopsis fici (strain W106-1 / CGMCC3.15140)</name>
    <dbReference type="NCBI Taxonomy" id="1229662"/>
    <lineage>
        <taxon>Eukaryota</taxon>
        <taxon>Fungi</taxon>
        <taxon>Dikarya</taxon>
        <taxon>Ascomycota</taxon>
        <taxon>Pezizomycotina</taxon>
        <taxon>Sordariomycetes</taxon>
        <taxon>Xylariomycetidae</taxon>
        <taxon>Amphisphaeriales</taxon>
        <taxon>Sporocadaceae</taxon>
        <taxon>Pestalotiopsis</taxon>
    </lineage>
</organism>